<dbReference type="Proteomes" id="UP000000267">
    <property type="component" value="Unassembled WGS sequence"/>
</dbReference>
<dbReference type="RefSeq" id="XP_001646916.1">
    <property type="nucleotide sequence ID" value="XM_001646866.1"/>
</dbReference>
<gene>
    <name evidence="1" type="ORF">Kpol_2000p21</name>
</gene>
<dbReference type="GeneID" id="5547385"/>
<evidence type="ECO:0000313" key="1">
    <source>
        <dbReference type="EMBL" id="EDO19058.1"/>
    </source>
</evidence>
<proteinExistence type="predicted"/>
<organism evidence="2">
    <name type="scientific">Vanderwaltozyma polyspora (strain ATCC 22028 / DSM 70294 / BCRC 21397 / CBS 2163 / NBRC 10782 / NRRL Y-8283 / UCD 57-17)</name>
    <name type="common">Kluyveromyces polysporus</name>
    <dbReference type="NCBI Taxonomy" id="436907"/>
    <lineage>
        <taxon>Eukaryota</taxon>
        <taxon>Fungi</taxon>
        <taxon>Dikarya</taxon>
        <taxon>Ascomycota</taxon>
        <taxon>Saccharomycotina</taxon>
        <taxon>Saccharomycetes</taxon>
        <taxon>Saccharomycetales</taxon>
        <taxon>Saccharomycetaceae</taxon>
        <taxon>Vanderwaltozyma</taxon>
    </lineage>
</organism>
<sequence length="49" mass="5529">RSTGLDFLQKVPESQKKELCKEVKCQIVVREFAKALPPPKNLKALPPPK</sequence>
<protein>
    <submittedName>
        <fullName evidence="1">Uncharacterized protein</fullName>
    </submittedName>
</protein>
<dbReference type="AlphaFoldDB" id="A7TF33"/>
<accession>A7TF33</accession>
<name>A7TF33_VANPO</name>
<keyword evidence="2" id="KW-1185">Reference proteome</keyword>
<reference evidence="1 2" key="1">
    <citation type="journal article" date="2007" name="Proc. Natl. Acad. Sci. U.S.A.">
        <title>Independent sorting-out of thousands of duplicated gene pairs in two yeast species descended from a whole-genome duplication.</title>
        <authorList>
            <person name="Scannell D.R."/>
            <person name="Frank A.C."/>
            <person name="Conant G.C."/>
            <person name="Byrne K.P."/>
            <person name="Woolfit M."/>
            <person name="Wolfe K.H."/>
        </authorList>
    </citation>
    <scope>NUCLEOTIDE SEQUENCE [LARGE SCALE GENOMIC DNA]</scope>
    <source>
        <strain evidence="2">ATCC 22028 / DSM 70294 / BCRC 21397 / CBS 2163 / NBRC 10782 / NRRL Y-8283 / UCD 57-17</strain>
    </source>
</reference>
<dbReference type="HOGENOM" id="CLU_3147367_0_0_1"/>
<feature type="non-terminal residue" evidence="1">
    <location>
        <position position="1"/>
    </location>
</feature>
<dbReference type="OrthoDB" id="5418055at2759"/>
<dbReference type="EMBL" id="DS480382">
    <property type="protein sequence ID" value="EDO19058.1"/>
    <property type="molecule type" value="Genomic_DNA"/>
</dbReference>
<evidence type="ECO:0000313" key="2">
    <source>
        <dbReference type="Proteomes" id="UP000000267"/>
    </source>
</evidence>